<feature type="transmembrane region" description="Helical" evidence="2">
    <location>
        <begin position="72"/>
        <end position="93"/>
    </location>
</feature>
<keyword evidence="2" id="KW-1133">Transmembrane helix</keyword>
<name>A0A231H866_9NOCA</name>
<keyword evidence="2" id="KW-0812">Transmembrane</keyword>
<reference evidence="4 5" key="1">
    <citation type="submission" date="2017-07" db="EMBL/GenBank/DDBJ databases">
        <title>First draft Genome Sequence of Nocardia cerradoensis isolated from human infection.</title>
        <authorList>
            <person name="Carrasco G."/>
        </authorList>
    </citation>
    <scope>NUCLEOTIDE SEQUENCE [LARGE SCALE GENOMIC DNA]</scope>
    <source>
        <strain evidence="4 5">CNM20130759</strain>
    </source>
</reference>
<feature type="transmembrane region" description="Helical" evidence="2">
    <location>
        <begin position="222"/>
        <end position="247"/>
    </location>
</feature>
<feature type="transmembrane region" description="Helical" evidence="2">
    <location>
        <begin position="177"/>
        <end position="202"/>
    </location>
</feature>
<evidence type="ECO:0000313" key="4">
    <source>
        <dbReference type="EMBL" id="OXR44982.1"/>
    </source>
</evidence>
<dbReference type="Pfam" id="PF20182">
    <property type="entry name" value="DUF6545"/>
    <property type="match status" value="1"/>
</dbReference>
<gene>
    <name evidence="4" type="ORF">B7C42_02939</name>
</gene>
<feature type="domain" description="DUF6545" evidence="3">
    <location>
        <begin position="251"/>
        <end position="379"/>
    </location>
</feature>
<dbReference type="AlphaFoldDB" id="A0A231H866"/>
<dbReference type="EMBL" id="NGAF01000005">
    <property type="protein sequence ID" value="OXR44982.1"/>
    <property type="molecule type" value="Genomic_DNA"/>
</dbReference>
<evidence type="ECO:0000259" key="3">
    <source>
        <dbReference type="Pfam" id="PF20182"/>
    </source>
</evidence>
<feature type="transmembrane region" description="Helical" evidence="2">
    <location>
        <begin position="7"/>
        <end position="27"/>
    </location>
</feature>
<proteinExistence type="predicted"/>
<evidence type="ECO:0000256" key="1">
    <source>
        <dbReference type="SAM" id="MobiDB-lite"/>
    </source>
</evidence>
<sequence length="401" mass="43734">MTSSVPVVIAWPVIVATVLVVAARWVWFDDTAAERYLNATLTIIAATQVLREDVAQRAIVAVLPTTVTTVQQISLCTIVVSIAPFLCVIDLLSGRAAGDVRSRPWRYHLIAAALSIAILAAGTRARHEQRPVEVSGGWAEVLVWLAFSILPLFLAVRMIARCWSEYRQHGVTRGEKVVLAGIALAGAAIGVTTAIATGLALVQQIGVLDSVDYRLRTNSRNFFWIATVIAIVSSAPVVEALLGVAGFDATGRRWRRLRPLWESMTTMFPDSRLPMDPGSRRITRLRLHRTTVEIRDAILELRPYCADVDPAEFANFAAAERIPPRDAEPAGYALQLALAARERSRTGDPPGGAAATPVSDSATLDDEVDELLRVARWWPAATRFADRPRPLPRAAQEAENA</sequence>
<dbReference type="Proteomes" id="UP000215506">
    <property type="component" value="Unassembled WGS sequence"/>
</dbReference>
<keyword evidence="2" id="KW-0472">Membrane</keyword>
<accession>A0A231H866</accession>
<dbReference type="InterPro" id="IPR046675">
    <property type="entry name" value="DUF6545"/>
</dbReference>
<dbReference type="InterPro" id="IPR050039">
    <property type="entry name" value="MAB_1171c-like"/>
</dbReference>
<evidence type="ECO:0000256" key="2">
    <source>
        <dbReference type="SAM" id="Phobius"/>
    </source>
</evidence>
<keyword evidence="5" id="KW-1185">Reference proteome</keyword>
<dbReference type="NCBIfam" id="NF042915">
    <property type="entry name" value="MAB_1171c_fam"/>
    <property type="match status" value="1"/>
</dbReference>
<feature type="transmembrane region" description="Helical" evidence="2">
    <location>
        <begin position="137"/>
        <end position="156"/>
    </location>
</feature>
<protein>
    <recommendedName>
        <fullName evidence="3">DUF6545 domain-containing protein</fullName>
    </recommendedName>
</protein>
<comment type="caution">
    <text evidence="4">The sequence shown here is derived from an EMBL/GenBank/DDBJ whole genome shotgun (WGS) entry which is preliminary data.</text>
</comment>
<organism evidence="4 5">
    <name type="scientific">Nocardia cerradoensis</name>
    <dbReference type="NCBI Taxonomy" id="85688"/>
    <lineage>
        <taxon>Bacteria</taxon>
        <taxon>Bacillati</taxon>
        <taxon>Actinomycetota</taxon>
        <taxon>Actinomycetes</taxon>
        <taxon>Mycobacteriales</taxon>
        <taxon>Nocardiaceae</taxon>
        <taxon>Nocardia</taxon>
    </lineage>
</organism>
<evidence type="ECO:0000313" key="5">
    <source>
        <dbReference type="Proteomes" id="UP000215506"/>
    </source>
</evidence>
<dbReference type="RefSeq" id="WP_094025580.1">
    <property type="nucleotide sequence ID" value="NZ_NGAF01000005.1"/>
</dbReference>
<feature type="transmembrane region" description="Helical" evidence="2">
    <location>
        <begin position="105"/>
        <end position="125"/>
    </location>
</feature>
<feature type="region of interest" description="Disordered" evidence="1">
    <location>
        <begin position="341"/>
        <end position="363"/>
    </location>
</feature>